<dbReference type="EMBL" id="LAZR01004688">
    <property type="protein sequence ID" value="KKN06464.1"/>
    <property type="molecule type" value="Genomic_DNA"/>
</dbReference>
<evidence type="ECO:0000259" key="1">
    <source>
        <dbReference type="Pfam" id="PF04015"/>
    </source>
</evidence>
<protein>
    <recommendedName>
        <fullName evidence="1">DUF362 domain-containing protein</fullName>
    </recommendedName>
</protein>
<dbReference type="Pfam" id="PF04015">
    <property type="entry name" value="DUF362"/>
    <property type="match status" value="1"/>
</dbReference>
<accession>A0A0F9MLB0</accession>
<reference evidence="2" key="1">
    <citation type="journal article" date="2015" name="Nature">
        <title>Complex archaea that bridge the gap between prokaryotes and eukaryotes.</title>
        <authorList>
            <person name="Spang A."/>
            <person name="Saw J.H."/>
            <person name="Jorgensen S.L."/>
            <person name="Zaremba-Niedzwiedzka K."/>
            <person name="Martijn J."/>
            <person name="Lind A.E."/>
            <person name="van Eijk R."/>
            <person name="Schleper C."/>
            <person name="Guy L."/>
            <person name="Ettema T.J."/>
        </authorList>
    </citation>
    <scope>NUCLEOTIDE SEQUENCE</scope>
</reference>
<gene>
    <name evidence="2" type="ORF">LCGC14_1077000</name>
</gene>
<proteinExistence type="predicted"/>
<organism evidence="2">
    <name type="scientific">marine sediment metagenome</name>
    <dbReference type="NCBI Taxonomy" id="412755"/>
    <lineage>
        <taxon>unclassified sequences</taxon>
        <taxon>metagenomes</taxon>
        <taxon>ecological metagenomes</taxon>
    </lineage>
</organism>
<evidence type="ECO:0000313" key="2">
    <source>
        <dbReference type="EMBL" id="KKN06464.1"/>
    </source>
</evidence>
<feature type="domain" description="DUF362" evidence="1">
    <location>
        <begin position="35"/>
        <end position="253"/>
    </location>
</feature>
<dbReference type="AlphaFoldDB" id="A0A0F9MLB0"/>
<name>A0A0F9MLB0_9ZZZZ</name>
<comment type="caution">
    <text evidence="2">The sequence shown here is derived from an EMBL/GenBank/DDBJ whole genome shotgun (WGS) entry which is preliminary data.</text>
</comment>
<sequence>MITVIQVDPESLDNVKLAMEKLIDQLGYKPSKPRVFLKPNIVDALPPSHAVDVDPMVCAGLILALNDKFDIEEFVIGENSGYFSEKPESFERLLETSGYGKIVELLKEKYNVPLSIVNLEYVDLDEYEWKFPPYKIKLPSIIKTHSYINLPKMKTHGTCLVTLGLKNQKGLLLLRDKKKFHLGYRDAKDVYHSNLHECIAELGKLVQPELTICDATLALEGNGPTTNLGTTWVKKLDLCIGGTNMVEVDNASCQIMGIPIDLVEHLQEFDVSLATGSLPLTCEEAFKRPVHRTEPYGNMYHHSSMWMCTGCQMTMTRINRKIAYTPELREKLKEREKKYDRIDFFIGRTEENDIPDDHGVLLFCGKCTKKVAEQYPESTHVPGCPPHYRKLAEIFVNL</sequence>
<dbReference type="InterPro" id="IPR007160">
    <property type="entry name" value="DUF362"/>
</dbReference>